<dbReference type="Proteomes" id="UP000612055">
    <property type="component" value="Unassembled WGS sequence"/>
</dbReference>
<dbReference type="AlphaFoldDB" id="A0A835YDA9"/>
<evidence type="ECO:0000313" key="3">
    <source>
        <dbReference type="Proteomes" id="UP000612055"/>
    </source>
</evidence>
<feature type="region of interest" description="Disordered" evidence="1">
    <location>
        <begin position="233"/>
        <end position="262"/>
    </location>
</feature>
<protein>
    <submittedName>
        <fullName evidence="2">Uncharacterized protein</fullName>
    </submittedName>
</protein>
<reference evidence="2" key="1">
    <citation type="journal article" date="2020" name="bioRxiv">
        <title>Comparative genomics of Chlamydomonas.</title>
        <authorList>
            <person name="Craig R.J."/>
            <person name="Hasan A.R."/>
            <person name="Ness R.W."/>
            <person name="Keightley P.D."/>
        </authorList>
    </citation>
    <scope>NUCLEOTIDE SEQUENCE</scope>
    <source>
        <strain evidence="2">CCAP 11/70</strain>
    </source>
</reference>
<organism evidence="2 3">
    <name type="scientific">Edaphochlamys debaryana</name>
    <dbReference type="NCBI Taxonomy" id="47281"/>
    <lineage>
        <taxon>Eukaryota</taxon>
        <taxon>Viridiplantae</taxon>
        <taxon>Chlorophyta</taxon>
        <taxon>core chlorophytes</taxon>
        <taxon>Chlorophyceae</taxon>
        <taxon>CS clade</taxon>
        <taxon>Chlamydomonadales</taxon>
        <taxon>Chlamydomonadales incertae sedis</taxon>
        <taxon>Edaphochlamys</taxon>
    </lineage>
</organism>
<evidence type="ECO:0000313" key="2">
    <source>
        <dbReference type="EMBL" id="KAG2500775.1"/>
    </source>
</evidence>
<keyword evidence="3" id="KW-1185">Reference proteome</keyword>
<evidence type="ECO:0000256" key="1">
    <source>
        <dbReference type="SAM" id="MobiDB-lite"/>
    </source>
</evidence>
<comment type="caution">
    <text evidence="2">The sequence shown here is derived from an EMBL/GenBank/DDBJ whole genome shotgun (WGS) entry which is preliminary data.</text>
</comment>
<feature type="region of interest" description="Disordered" evidence="1">
    <location>
        <begin position="44"/>
        <end position="63"/>
    </location>
</feature>
<dbReference type="EMBL" id="JAEHOE010000003">
    <property type="protein sequence ID" value="KAG2500775.1"/>
    <property type="molecule type" value="Genomic_DNA"/>
</dbReference>
<accession>A0A835YDA9</accession>
<sequence>MLAAPNEASGGCEALLLEAFGVGSAVDVALPASTVTGAAVTGGAGAAAGGSGPSSSRAPDDSMTLSARRWADGAAFWPWRTGSRVVGVASGGGAGGRRYKVALPCGAVEGPDGNVMEVEEARLRPAASGQPGAPADAQSALETAGVPVLKRGLLLQQFRRGGWRPALVLAASKDHTAASGGRTWAELRQHLPPAPRKASPPKPNAPRSEGDSSWSGWPWAKAPAQLVTAFEAARTRPPGGPPRAPRVAWAGRPSASQRTAGQVADVHKCGDASYVNALPPLPARGGSQLVW</sequence>
<proteinExistence type="predicted"/>
<feature type="region of interest" description="Disordered" evidence="1">
    <location>
        <begin position="192"/>
        <end position="218"/>
    </location>
</feature>
<gene>
    <name evidence="2" type="ORF">HYH03_001537</name>
</gene>
<name>A0A835YDA9_9CHLO</name>
<feature type="compositionally biased region" description="Pro residues" evidence="1">
    <location>
        <begin position="192"/>
        <end position="204"/>
    </location>
</feature>